<reference evidence="5" key="1">
    <citation type="journal article" date="2019" name="Int. J. Syst. Evol. Microbiol.">
        <title>The Global Catalogue of Microorganisms (GCM) 10K type strain sequencing project: providing services to taxonomists for standard genome sequencing and annotation.</title>
        <authorList>
            <consortium name="The Broad Institute Genomics Platform"/>
            <consortium name="The Broad Institute Genome Sequencing Center for Infectious Disease"/>
            <person name="Wu L."/>
            <person name="Ma J."/>
        </authorList>
    </citation>
    <scope>NUCLEOTIDE SEQUENCE [LARGE SCALE GENOMIC DNA]</scope>
    <source>
        <strain evidence="5">JCM 9371</strain>
    </source>
</reference>
<dbReference type="InterPro" id="IPR023631">
    <property type="entry name" value="Amidase_dom"/>
</dbReference>
<name>A0ABW2XZC6_9ACTN</name>
<organism evidence="4 5">
    <name type="scientific">Actinomadura fibrosa</name>
    <dbReference type="NCBI Taxonomy" id="111802"/>
    <lineage>
        <taxon>Bacteria</taxon>
        <taxon>Bacillati</taxon>
        <taxon>Actinomycetota</taxon>
        <taxon>Actinomycetes</taxon>
        <taxon>Streptosporangiales</taxon>
        <taxon>Thermomonosporaceae</taxon>
        <taxon>Actinomadura</taxon>
    </lineage>
</organism>
<dbReference type="PANTHER" id="PTHR42678:SF5">
    <property type="entry name" value="GLUTAMYL-TRNA(GLN) AMIDOTRANSFERASE SUBUNIT A"/>
    <property type="match status" value="1"/>
</dbReference>
<evidence type="ECO:0000259" key="3">
    <source>
        <dbReference type="Pfam" id="PF01425"/>
    </source>
</evidence>
<keyword evidence="5" id="KW-1185">Reference proteome</keyword>
<comment type="caution">
    <text evidence="4">The sequence shown here is derived from an EMBL/GenBank/DDBJ whole genome shotgun (WGS) entry which is preliminary data.</text>
</comment>
<dbReference type="PANTHER" id="PTHR42678">
    <property type="entry name" value="AMIDASE"/>
    <property type="match status" value="1"/>
</dbReference>
<dbReference type="EMBL" id="JBHTGP010000024">
    <property type="protein sequence ID" value="MFD0690908.1"/>
    <property type="molecule type" value="Genomic_DNA"/>
</dbReference>
<feature type="signal peptide" evidence="2">
    <location>
        <begin position="1"/>
        <end position="34"/>
    </location>
</feature>
<dbReference type="Pfam" id="PF01425">
    <property type="entry name" value="Amidase"/>
    <property type="match status" value="1"/>
</dbReference>
<evidence type="ECO:0000256" key="2">
    <source>
        <dbReference type="SAM" id="SignalP"/>
    </source>
</evidence>
<protein>
    <submittedName>
        <fullName evidence="4">Amidase family protein</fullName>
    </submittedName>
</protein>
<feature type="domain" description="Amidase" evidence="3">
    <location>
        <begin position="62"/>
        <end position="518"/>
    </location>
</feature>
<feature type="region of interest" description="Disordered" evidence="1">
    <location>
        <begin position="180"/>
        <end position="201"/>
    </location>
</feature>
<proteinExistence type="predicted"/>
<gene>
    <name evidence="4" type="ORF">ACFQZM_40905</name>
</gene>
<dbReference type="Proteomes" id="UP001597063">
    <property type="component" value="Unassembled WGS sequence"/>
</dbReference>
<dbReference type="Gene3D" id="3.90.1300.10">
    <property type="entry name" value="Amidase signature (AS) domain"/>
    <property type="match status" value="1"/>
</dbReference>
<evidence type="ECO:0000256" key="1">
    <source>
        <dbReference type="SAM" id="MobiDB-lite"/>
    </source>
</evidence>
<dbReference type="RefSeq" id="WP_131756415.1">
    <property type="nucleotide sequence ID" value="NZ_CAACUY010000016.1"/>
</dbReference>
<feature type="compositionally biased region" description="Polar residues" evidence="1">
    <location>
        <begin position="180"/>
        <end position="193"/>
    </location>
</feature>
<dbReference type="SUPFAM" id="SSF75304">
    <property type="entry name" value="Amidase signature (AS) enzymes"/>
    <property type="match status" value="1"/>
</dbReference>
<evidence type="ECO:0000313" key="5">
    <source>
        <dbReference type="Proteomes" id="UP001597063"/>
    </source>
</evidence>
<keyword evidence="2" id="KW-0732">Signal</keyword>
<accession>A0ABW2XZC6</accession>
<feature type="chain" id="PRO_5045378932" evidence="2">
    <location>
        <begin position="35"/>
        <end position="542"/>
    </location>
</feature>
<dbReference type="InterPro" id="IPR036928">
    <property type="entry name" value="AS_sf"/>
</dbReference>
<sequence length="542" mass="56726">MRIIRPARRRTGALVIGVLLAAGSPALLPSPADAARVPDVTDAGVETLSRWLASGKVTSAQLVRAYEKRIAAYEGPYGSQPGVNAVISLNGAALREAVRLDAERRRGRVRGPLHGVPILVKDNYDTADMPTTNASLALAGTRTPDDATQVKRLRDAGAIILGKTNLHEYAFGVTTISSLGGQTRNPYDQSRNPGGSSGGTGAGVAAGFAPIGMGTDTCGSIRIPSSHNSLVGLRPTLGLSSRDGIMPMSQTQDTGGPLGRSVRDVALVLDATVGYDPKDPVTKAALGRTPRSYVSGLDDRALRGRRIGVMSGLFLAKGDQKQTSDLVRAAAQDMRRQGATVVDLGAQTGLLTAMDDASVVLGEFERDLNAYLASPGMRFPKGLAAKEAPYDKVTLADIVTSGKVTPSVLAILKTLVGTTPKAGTPQAKSYATMLANRAKFQKMLGDLYAAYRLDAVVYPTITQQAQPLEDPDANANRNCAMSANSGYPALSVPAGFTAQGMPVGVELLGRPFSEPTLLAMGYDYEQATGKRRAPSSTPPLKG</sequence>
<evidence type="ECO:0000313" key="4">
    <source>
        <dbReference type="EMBL" id="MFD0690908.1"/>
    </source>
</evidence>